<dbReference type="InterPro" id="IPR040079">
    <property type="entry name" value="Glutathione_S-Trfase"/>
</dbReference>
<dbReference type="InterPro" id="IPR036249">
    <property type="entry name" value="Thioredoxin-like_sf"/>
</dbReference>
<name>A0A382ETV9_9ZZZZ</name>
<dbReference type="SFLD" id="SFLDG00358">
    <property type="entry name" value="Main_(cytGST)"/>
    <property type="match status" value="1"/>
</dbReference>
<dbReference type="InterPro" id="IPR004045">
    <property type="entry name" value="Glutathione_S-Trfase_N"/>
</dbReference>
<dbReference type="PANTHER" id="PTHR44051">
    <property type="entry name" value="GLUTATHIONE S-TRANSFERASE-RELATED"/>
    <property type="match status" value="1"/>
</dbReference>
<dbReference type="Gene3D" id="3.40.30.10">
    <property type="entry name" value="Glutaredoxin"/>
    <property type="match status" value="1"/>
</dbReference>
<dbReference type="SUPFAM" id="SSF52833">
    <property type="entry name" value="Thioredoxin-like"/>
    <property type="match status" value="1"/>
</dbReference>
<dbReference type="Pfam" id="PF13409">
    <property type="entry name" value="GST_N_2"/>
    <property type="match status" value="1"/>
</dbReference>
<reference evidence="3" key="1">
    <citation type="submission" date="2018-05" db="EMBL/GenBank/DDBJ databases">
        <authorList>
            <person name="Lanie J.A."/>
            <person name="Ng W.-L."/>
            <person name="Kazmierczak K.M."/>
            <person name="Andrzejewski T.M."/>
            <person name="Davidsen T.M."/>
            <person name="Wayne K.J."/>
            <person name="Tettelin H."/>
            <person name="Glass J.I."/>
            <person name="Rusch D."/>
            <person name="Podicherti R."/>
            <person name="Tsui H.-C.T."/>
            <person name="Winkler M.E."/>
        </authorList>
    </citation>
    <scope>NUCLEOTIDE SEQUENCE</scope>
</reference>
<dbReference type="CDD" id="cd03057">
    <property type="entry name" value="GST_N_Beta"/>
    <property type="match status" value="1"/>
</dbReference>
<dbReference type="AlphaFoldDB" id="A0A382ETV9"/>
<dbReference type="SFLD" id="SFLDS00019">
    <property type="entry name" value="Glutathione_Transferase_(cytos"/>
    <property type="match status" value="1"/>
</dbReference>
<accession>A0A382ETV9</accession>
<dbReference type="Pfam" id="PF13410">
    <property type="entry name" value="GST_C_2"/>
    <property type="match status" value="1"/>
</dbReference>
<gene>
    <name evidence="3" type="ORF">METZ01_LOCUS207090</name>
</gene>
<feature type="domain" description="GST C-terminal" evidence="2">
    <location>
        <begin position="71"/>
        <end position="197"/>
    </location>
</feature>
<evidence type="ECO:0000259" key="1">
    <source>
        <dbReference type="PROSITE" id="PS50404"/>
    </source>
</evidence>
<sequence length="203" mass="23232">HIALEESGLDYDRRIIDLRTQQNLDPEYLAFNSSGAVPALRIGHQTLTETQAILTYVGDLVPNGELLPAPDDFLRYRAHEWMNFMSSSVHTYIRSIFRSSVYAGDDKIVNVSVKEQGVKNLAKAVATVEKRLAGQTWALGNRFSATDAYLFVMYLWTTDQRIPSVPERPNWEAVAHRVWLRPAIQRIVAIERQDRDYAIPWET</sequence>
<evidence type="ECO:0000259" key="2">
    <source>
        <dbReference type="PROSITE" id="PS50405"/>
    </source>
</evidence>
<dbReference type="InterPro" id="IPR036282">
    <property type="entry name" value="Glutathione-S-Trfase_C_sf"/>
</dbReference>
<dbReference type="PANTHER" id="PTHR44051:SF8">
    <property type="entry name" value="GLUTATHIONE S-TRANSFERASE GSTA"/>
    <property type="match status" value="1"/>
</dbReference>
<dbReference type="Gene3D" id="1.20.1050.10">
    <property type="match status" value="1"/>
</dbReference>
<organism evidence="3">
    <name type="scientific">marine metagenome</name>
    <dbReference type="NCBI Taxonomy" id="408172"/>
    <lineage>
        <taxon>unclassified sequences</taxon>
        <taxon>metagenomes</taxon>
        <taxon>ecological metagenomes</taxon>
    </lineage>
</organism>
<dbReference type="EMBL" id="UINC01046343">
    <property type="protein sequence ID" value="SVB54236.1"/>
    <property type="molecule type" value="Genomic_DNA"/>
</dbReference>
<dbReference type="PROSITE" id="PS50405">
    <property type="entry name" value="GST_CTER"/>
    <property type="match status" value="1"/>
</dbReference>
<dbReference type="SUPFAM" id="SSF47616">
    <property type="entry name" value="GST C-terminal domain-like"/>
    <property type="match status" value="1"/>
</dbReference>
<proteinExistence type="predicted"/>
<dbReference type="CDD" id="cd03188">
    <property type="entry name" value="GST_C_Beta"/>
    <property type="match status" value="1"/>
</dbReference>
<dbReference type="PROSITE" id="PS50404">
    <property type="entry name" value="GST_NTER"/>
    <property type="match status" value="1"/>
</dbReference>
<dbReference type="SFLD" id="SFLDG01150">
    <property type="entry name" value="Main.1:_Beta-like"/>
    <property type="match status" value="1"/>
</dbReference>
<feature type="domain" description="GST N-terminal" evidence="1">
    <location>
        <begin position="1"/>
        <end position="65"/>
    </location>
</feature>
<evidence type="ECO:0000313" key="3">
    <source>
        <dbReference type="EMBL" id="SVB54236.1"/>
    </source>
</evidence>
<dbReference type="InterPro" id="IPR010987">
    <property type="entry name" value="Glutathione-S-Trfase_C-like"/>
</dbReference>
<feature type="non-terminal residue" evidence="3">
    <location>
        <position position="1"/>
    </location>
</feature>
<evidence type="ECO:0008006" key="4">
    <source>
        <dbReference type="Google" id="ProtNLM"/>
    </source>
</evidence>
<protein>
    <recommendedName>
        <fullName evidence="4">Glutathione S-transferase family protein</fullName>
    </recommendedName>
</protein>